<organism evidence="1 2">
    <name type="scientific">Clavispora lusitaniae</name>
    <name type="common">Candida lusitaniae</name>
    <dbReference type="NCBI Taxonomy" id="36911"/>
    <lineage>
        <taxon>Eukaryota</taxon>
        <taxon>Fungi</taxon>
        <taxon>Dikarya</taxon>
        <taxon>Ascomycota</taxon>
        <taxon>Saccharomycotina</taxon>
        <taxon>Pichiomycetes</taxon>
        <taxon>Metschnikowiaceae</taxon>
        <taxon>Clavispora</taxon>
    </lineage>
</organism>
<reference evidence="2" key="1">
    <citation type="journal article" date="2019" name="MBio">
        <title>Comparative genomics for the elucidation of multidrug resistance (MDR) in Candida lusitaniae.</title>
        <authorList>
            <person name="Kannan A."/>
            <person name="Asner S.A."/>
            <person name="Trachsel E."/>
            <person name="Kelly S."/>
            <person name="Parker J."/>
            <person name="Sanglard D."/>
        </authorList>
    </citation>
    <scope>NUCLEOTIDE SEQUENCE [LARGE SCALE GENOMIC DNA]</scope>
    <source>
        <strain evidence="2">P1</strain>
    </source>
</reference>
<dbReference type="Proteomes" id="UP000326582">
    <property type="component" value="Chromosome 4"/>
</dbReference>
<gene>
    <name evidence="1" type="ORF">EJF14_40561</name>
</gene>
<evidence type="ECO:0000313" key="1">
    <source>
        <dbReference type="EMBL" id="QFZ28519.1"/>
    </source>
</evidence>
<accession>A0ACD0WLV8</accession>
<evidence type="ECO:0000313" key="2">
    <source>
        <dbReference type="Proteomes" id="UP000326582"/>
    </source>
</evidence>
<dbReference type="EMBL" id="CP038487">
    <property type="protein sequence ID" value="QFZ28519.1"/>
    <property type="molecule type" value="Genomic_DNA"/>
</dbReference>
<proteinExistence type="predicted"/>
<sequence length="209" mass="24306">MHFFSLQGTDPAENYTAMTSIKPFKMEDLFEINPVNLDPFTENFNLSFYFQYLCDHPQLFFKSVEPVAPDFPEISGYMMGKTEGQLSKKEWHTHITAVTINSDYRRIGLASDLCLHLERITAVKPYETLFIDLFMKVTNNVARQLYEKLGYSIYRRVVGYYGSVYPTDRNAISDDDAFDMRKALPCDTKKETVRENGQDHYVLPQEVVF</sequence>
<keyword evidence="2" id="KW-1185">Reference proteome</keyword>
<name>A0ACD0WLV8_CLALS</name>
<protein>
    <submittedName>
        <fullName evidence="1">N-terminal acetyltransferase B complex catalytic subunit</fullName>
    </submittedName>
</protein>